<keyword evidence="2" id="KW-0645">Protease</keyword>
<feature type="non-terminal residue" evidence="2">
    <location>
        <position position="1"/>
    </location>
</feature>
<protein>
    <submittedName>
        <fullName evidence="2">ATP-dependent Clp protease adaptor protein ClpS</fullName>
    </submittedName>
</protein>
<sequence>VSRQPGRGRADPDPRRDHVPREALGHHRVGRPGQPDVLRDLRLPEVLRLRQGEGREADDGGPHRRQERGLHRHPRGDGARRAGHARVRPVGHHGEGLV</sequence>
<feature type="compositionally biased region" description="Basic and acidic residues" evidence="1">
    <location>
        <begin position="8"/>
        <end position="25"/>
    </location>
</feature>
<organism evidence="2">
    <name type="scientific">uncultured Nocardioides sp</name>
    <dbReference type="NCBI Taxonomy" id="198441"/>
    <lineage>
        <taxon>Bacteria</taxon>
        <taxon>Bacillati</taxon>
        <taxon>Actinomycetota</taxon>
        <taxon>Actinomycetes</taxon>
        <taxon>Propionibacteriales</taxon>
        <taxon>Nocardioidaceae</taxon>
        <taxon>Nocardioides</taxon>
        <taxon>environmental samples</taxon>
    </lineage>
</organism>
<dbReference type="GO" id="GO:0008233">
    <property type="term" value="F:peptidase activity"/>
    <property type="evidence" value="ECO:0007669"/>
    <property type="project" value="UniProtKB-KW"/>
</dbReference>
<dbReference type="GO" id="GO:0006508">
    <property type="term" value="P:proteolysis"/>
    <property type="evidence" value="ECO:0007669"/>
    <property type="project" value="UniProtKB-KW"/>
</dbReference>
<feature type="region of interest" description="Disordered" evidence="1">
    <location>
        <begin position="1"/>
        <end position="98"/>
    </location>
</feature>
<feature type="non-terminal residue" evidence="2">
    <location>
        <position position="98"/>
    </location>
</feature>
<evidence type="ECO:0000256" key="1">
    <source>
        <dbReference type="SAM" id="MobiDB-lite"/>
    </source>
</evidence>
<feature type="compositionally biased region" description="Basic and acidic residues" evidence="1">
    <location>
        <begin position="37"/>
        <end position="80"/>
    </location>
</feature>
<dbReference type="EMBL" id="CADCUM010000107">
    <property type="protein sequence ID" value="CAA9397230.1"/>
    <property type="molecule type" value="Genomic_DNA"/>
</dbReference>
<reference evidence="2" key="1">
    <citation type="submission" date="2020-02" db="EMBL/GenBank/DDBJ databases">
        <authorList>
            <person name="Meier V. D."/>
        </authorList>
    </citation>
    <scope>NUCLEOTIDE SEQUENCE</scope>
    <source>
        <strain evidence="2">AVDCRST_MAG32</strain>
    </source>
</reference>
<accession>A0A6J4NTP3</accession>
<feature type="compositionally biased region" description="Basic residues" evidence="1">
    <location>
        <begin position="81"/>
        <end position="91"/>
    </location>
</feature>
<name>A0A6J4NTP3_9ACTN</name>
<proteinExistence type="predicted"/>
<dbReference type="AlphaFoldDB" id="A0A6J4NTP3"/>
<keyword evidence="2" id="KW-0378">Hydrolase</keyword>
<gene>
    <name evidence="2" type="ORF">AVDCRST_MAG32-2757</name>
</gene>
<evidence type="ECO:0000313" key="2">
    <source>
        <dbReference type="EMBL" id="CAA9397230.1"/>
    </source>
</evidence>